<comment type="catalytic activity">
    <reaction evidence="1 8">
        <text>Hydrolysis of terminal, non-reducing alpha-D-galactose residues in alpha-D-galactosides, including galactose oligosaccharides, galactomannans and galactolipids.</text>
        <dbReference type="EC" id="3.2.1.22"/>
    </reaction>
</comment>
<evidence type="ECO:0000256" key="2">
    <source>
        <dbReference type="ARBA" id="ARBA00009743"/>
    </source>
</evidence>
<dbReference type="Gene3D" id="2.60.40.1180">
    <property type="entry name" value="Golgi alpha-mannosidase II"/>
    <property type="match status" value="1"/>
</dbReference>
<evidence type="ECO:0000256" key="5">
    <source>
        <dbReference type="ARBA" id="ARBA00022801"/>
    </source>
</evidence>
<dbReference type="SMR" id="A0A804ISC1"/>
<keyword evidence="5 8" id="KW-0378">Hydrolase</keyword>
<dbReference type="PANTHER" id="PTHR11452:SF33">
    <property type="entry name" value="ALPHA-GALACTOSIDASE 2"/>
    <property type="match status" value="1"/>
</dbReference>
<accession>A0A804ISC1</accession>
<dbReference type="SUPFAM" id="SSF51011">
    <property type="entry name" value="Glycosyl hydrolase domain"/>
    <property type="match status" value="1"/>
</dbReference>
<evidence type="ECO:0000256" key="4">
    <source>
        <dbReference type="ARBA" id="ARBA00022729"/>
    </source>
</evidence>
<dbReference type="SUPFAM" id="SSF51445">
    <property type="entry name" value="(Trans)glycosidases"/>
    <property type="match status" value="1"/>
</dbReference>
<feature type="chain" id="PRO_5043242086" description="Alpha-galactosidase" evidence="9">
    <location>
        <begin position="30"/>
        <end position="400"/>
    </location>
</feature>
<keyword evidence="6 8" id="KW-1015">Disulfide bond</keyword>
<reference evidence="11" key="1">
    <citation type="submission" date="2021-03" db="EMBL/GenBank/DDBJ databases">
        <authorList>
            <consortium name="Genoscope - CEA"/>
            <person name="William W."/>
        </authorList>
    </citation>
    <scope>NUCLEOTIDE SEQUENCE</scope>
    <source>
        <strain evidence="11">Doubled-haploid Pahang</strain>
    </source>
</reference>
<dbReference type="FunCoup" id="A0A804ISC1">
    <property type="interactions" value="1404"/>
</dbReference>
<dbReference type="InterPro" id="IPR000111">
    <property type="entry name" value="Glyco_hydro_27/36_CS"/>
</dbReference>
<dbReference type="InterPro" id="IPR013785">
    <property type="entry name" value="Aldolase_TIM"/>
</dbReference>
<evidence type="ECO:0000256" key="8">
    <source>
        <dbReference type="RuleBase" id="RU361168"/>
    </source>
</evidence>
<evidence type="ECO:0000313" key="13">
    <source>
        <dbReference type="Proteomes" id="UP000012960"/>
    </source>
</evidence>
<keyword evidence="7 8" id="KW-0326">Glycosidase</keyword>
<organism evidence="12 13">
    <name type="scientific">Musa acuminata subsp. malaccensis</name>
    <name type="common">Wild banana</name>
    <name type="synonym">Musa malaccensis</name>
    <dbReference type="NCBI Taxonomy" id="214687"/>
    <lineage>
        <taxon>Eukaryota</taxon>
        <taxon>Viridiplantae</taxon>
        <taxon>Streptophyta</taxon>
        <taxon>Embryophyta</taxon>
        <taxon>Tracheophyta</taxon>
        <taxon>Spermatophyta</taxon>
        <taxon>Magnoliopsida</taxon>
        <taxon>Liliopsida</taxon>
        <taxon>Zingiberales</taxon>
        <taxon>Musaceae</taxon>
        <taxon>Musa</taxon>
    </lineage>
</organism>
<evidence type="ECO:0000256" key="1">
    <source>
        <dbReference type="ARBA" id="ARBA00001255"/>
    </source>
</evidence>
<keyword evidence="4 9" id="KW-0732">Signal</keyword>
<dbReference type="PROSITE" id="PS00512">
    <property type="entry name" value="ALPHA_GALACTOSIDASE"/>
    <property type="match status" value="1"/>
</dbReference>
<evidence type="ECO:0000313" key="12">
    <source>
        <dbReference type="EnsemblPlants" id="Ma04_p21630.1"/>
    </source>
</evidence>
<dbReference type="EnsemblPlants" id="Ma04_t21630.1">
    <property type="protein sequence ID" value="Ma04_p21630.1"/>
    <property type="gene ID" value="Ma04_g21630"/>
</dbReference>
<dbReference type="CDD" id="cd14792">
    <property type="entry name" value="GH27"/>
    <property type="match status" value="1"/>
</dbReference>
<dbReference type="InterPro" id="IPR017853">
    <property type="entry name" value="GH"/>
</dbReference>
<dbReference type="AlphaFoldDB" id="A0A804ISC1"/>
<protein>
    <recommendedName>
        <fullName evidence="3 8">Alpha-galactosidase</fullName>
        <ecNumber evidence="3 8">3.2.1.22</ecNumber>
    </recommendedName>
    <alternativeName>
        <fullName evidence="8">Melibiase</fullName>
    </alternativeName>
</protein>
<dbReference type="Gene3D" id="3.20.20.70">
    <property type="entry name" value="Aldolase class I"/>
    <property type="match status" value="1"/>
</dbReference>
<dbReference type="OMA" id="VHTWGMS"/>
<evidence type="ECO:0000256" key="3">
    <source>
        <dbReference type="ARBA" id="ARBA00012755"/>
    </source>
</evidence>
<gene>
    <name evidence="11" type="ORF">GSMUA_127670.1</name>
</gene>
<dbReference type="OrthoDB" id="5795902at2759"/>
<dbReference type="GO" id="GO:0009505">
    <property type="term" value="C:plant-type cell wall"/>
    <property type="evidence" value="ECO:0000318"/>
    <property type="project" value="GO_Central"/>
</dbReference>
<dbReference type="PRINTS" id="PR00740">
    <property type="entry name" value="GLHYDRLASE27"/>
</dbReference>
<evidence type="ECO:0000256" key="7">
    <source>
        <dbReference type="ARBA" id="ARBA00023295"/>
    </source>
</evidence>
<proteinExistence type="inferred from homology"/>
<feature type="signal peptide" evidence="9">
    <location>
        <begin position="1"/>
        <end position="29"/>
    </location>
</feature>
<dbReference type="InterPro" id="IPR041233">
    <property type="entry name" value="Melibiase_C"/>
</dbReference>
<dbReference type="Gramene" id="Ma04_t21630.1">
    <property type="protein sequence ID" value="Ma04_p21630.1"/>
    <property type="gene ID" value="Ma04_g21630"/>
</dbReference>
<dbReference type="InterPro" id="IPR002241">
    <property type="entry name" value="Glyco_hydro_27"/>
</dbReference>
<keyword evidence="13" id="KW-1185">Reference proteome</keyword>
<sequence>MARLGGEATLTSRLLFFFLVSTAVMGGSATVETRRSVLGNGLGRTPPMGWNSWNHFHCNINEQLIRETADALVHTGLAGLGYRYVNIDDCWGEANRDYQGNLVAKRSTFPSGIKSLADYVHAKGLKLGIYSDAGSQTCSRTMPGSLGYEQHDATTFASWGVDYLKYDNCNNPGTRPRERYAKMSYALRNSGRNIFFSLCEWGDDNPATWASGIGNSWRTTGDIYDSWGSMTSRADENNRWASYAGPGGWNDPDMLEVGNGGMSTEEYRSHFSIWALVKAPLLIGCDVRTISGDALEILSNSEVIAVNQDYLGVQGKKVFGGGSEEVWAGRLSGGKVAVVLWNRGSSRATITARWSDIGLSSSTAVSVRDLWARATIGSVRGQLAATVAPHACKMYVLTPR</sequence>
<dbReference type="Pfam" id="PF16499">
    <property type="entry name" value="Melibiase_2"/>
    <property type="match status" value="1"/>
</dbReference>
<dbReference type="FunFam" id="3.20.20.70:FF:000093">
    <property type="entry name" value="Alpha-galactosidase"/>
    <property type="match status" value="1"/>
</dbReference>
<dbReference type="FunFam" id="2.60.40.1180:FF:000008">
    <property type="entry name" value="Alpha-galactosidase"/>
    <property type="match status" value="1"/>
</dbReference>
<dbReference type="GO" id="GO:0005975">
    <property type="term" value="P:carbohydrate metabolic process"/>
    <property type="evidence" value="ECO:0007669"/>
    <property type="project" value="InterPro"/>
</dbReference>
<dbReference type="EC" id="3.2.1.22" evidence="3 8"/>
<evidence type="ECO:0000256" key="6">
    <source>
        <dbReference type="ARBA" id="ARBA00023157"/>
    </source>
</evidence>
<evidence type="ECO:0000259" key="10">
    <source>
        <dbReference type="Pfam" id="PF17801"/>
    </source>
</evidence>
<dbReference type="EMBL" id="HG996469">
    <property type="protein sequence ID" value="CAG1842972.1"/>
    <property type="molecule type" value="Genomic_DNA"/>
</dbReference>
<dbReference type="GO" id="GO:0004557">
    <property type="term" value="F:alpha-galactosidase activity"/>
    <property type="evidence" value="ECO:0007669"/>
    <property type="project" value="UniProtKB-EC"/>
</dbReference>
<reference evidence="12" key="2">
    <citation type="submission" date="2021-05" db="UniProtKB">
        <authorList>
            <consortium name="EnsemblPlants"/>
        </authorList>
    </citation>
    <scope>IDENTIFICATION</scope>
    <source>
        <strain evidence="12">subsp. malaccensis</strain>
    </source>
</reference>
<dbReference type="Pfam" id="PF17801">
    <property type="entry name" value="Melibiase_C"/>
    <property type="match status" value="1"/>
</dbReference>
<comment type="similarity">
    <text evidence="2 8">Belongs to the glycosyl hydrolase 27 family.</text>
</comment>
<dbReference type="Proteomes" id="UP000012960">
    <property type="component" value="Unplaced"/>
</dbReference>
<feature type="domain" description="Alpha galactosidase C-terminal" evidence="10">
    <location>
        <begin position="322"/>
        <end position="397"/>
    </location>
</feature>
<name>A0A804ISC1_MUSAM</name>
<dbReference type="PANTHER" id="PTHR11452">
    <property type="entry name" value="ALPHA-GALACTOSIDASE/ALPHA-N-ACETYLGALACTOSAMINIDASE"/>
    <property type="match status" value="1"/>
</dbReference>
<evidence type="ECO:0000256" key="9">
    <source>
        <dbReference type="SAM" id="SignalP"/>
    </source>
</evidence>
<dbReference type="InterPro" id="IPR013780">
    <property type="entry name" value="Glyco_hydro_b"/>
</dbReference>
<evidence type="ECO:0000313" key="11">
    <source>
        <dbReference type="EMBL" id="CAG1842972.1"/>
    </source>
</evidence>